<gene>
    <name evidence="3" type="ORF">AZE34_03995</name>
    <name evidence="5" type="ORF">FOB69_06660</name>
    <name evidence="4" type="ORF">J7T32_007785</name>
</gene>
<name>A0A3S7GY10_STAHO</name>
<dbReference type="EMBL" id="JAGHKT020000010">
    <property type="protein sequence ID" value="MCM5672665.1"/>
    <property type="molecule type" value="Genomic_DNA"/>
</dbReference>
<dbReference type="Gene3D" id="1.10.10.1400">
    <property type="entry name" value="Terminase, small subunit, N-terminal DNA-binding domain, HTH motif"/>
    <property type="match status" value="1"/>
</dbReference>
<evidence type="ECO:0000313" key="3">
    <source>
        <dbReference type="EMBL" id="AVI05966.1"/>
    </source>
</evidence>
<dbReference type="Pfam" id="PF03592">
    <property type="entry name" value="Terminase_2"/>
    <property type="match status" value="1"/>
</dbReference>
<dbReference type="GO" id="GO:0051276">
    <property type="term" value="P:chromosome organization"/>
    <property type="evidence" value="ECO:0007669"/>
    <property type="project" value="InterPro"/>
</dbReference>
<dbReference type="Proteomes" id="UP000509636">
    <property type="component" value="Chromosome"/>
</dbReference>
<evidence type="ECO:0000256" key="2">
    <source>
        <dbReference type="ARBA" id="ARBA00023219"/>
    </source>
</evidence>
<reference evidence="3" key="1">
    <citation type="submission" date="2016-02" db="EMBL/GenBank/DDBJ databases">
        <title>Genomic sequence of a clinical Staphylococcus hominis isolate.</title>
        <authorList>
            <person name="McClure J.M."/>
            <person name="Zhang K."/>
        </authorList>
    </citation>
    <scope>NUCLEOTIDE SEQUENCE</scope>
    <source>
        <strain evidence="3">C34847</strain>
    </source>
</reference>
<evidence type="ECO:0000256" key="1">
    <source>
        <dbReference type="ARBA" id="ARBA00022612"/>
    </source>
</evidence>
<proteinExistence type="predicted"/>
<dbReference type="InterPro" id="IPR005335">
    <property type="entry name" value="Terminase_ssu"/>
</dbReference>
<protein>
    <submittedName>
        <fullName evidence="3 4">Terminase</fullName>
    </submittedName>
</protein>
<dbReference type="EMBL" id="CP014567">
    <property type="protein sequence ID" value="AVI05966.1"/>
    <property type="molecule type" value="Genomic_DNA"/>
</dbReference>
<accession>A0A3S7GY10</accession>
<dbReference type="InterPro" id="IPR038713">
    <property type="entry name" value="Terminase_Gp1_N_sf"/>
</dbReference>
<dbReference type="PANTHER" id="PTHR41328:SF2">
    <property type="entry name" value="TERMINASE SMALL SUBUNIT"/>
    <property type="match status" value="1"/>
</dbReference>
<dbReference type="InterPro" id="IPR052404">
    <property type="entry name" value="SPP1-like_terminase"/>
</dbReference>
<dbReference type="Proteomes" id="UP000665944">
    <property type="component" value="Unassembled WGS sequence"/>
</dbReference>
<dbReference type="Gene3D" id="6.10.140.2160">
    <property type="match status" value="1"/>
</dbReference>
<evidence type="ECO:0000313" key="6">
    <source>
        <dbReference type="Proteomes" id="UP000509636"/>
    </source>
</evidence>
<dbReference type="PANTHER" id="PTHR41328">
    <property type="entry name" value="TERMINASE SMALL SUBUNIT-RELATED"/>
    <property type="match status" value="1"/>
</dbReference>
<evidence type="ECO:0000313" key="4">
    <source>
        <dbReference type="EMBL" id="MCM5672665.1"/>
    </source>
</evidence>
<keyword evidence="2" id="KW-0231">Viral genome packaging</keyword>
<dbReference type="EMBL" id="CP054550">
    <property type="protein sequence ID" value="QKQ29023.1"/>
    <property type="molecule type" value="Genomic_DNA"/>
</dbReference>
<dbReference type="RefSeq" id="WP_017175340.1">
    <property type="nucleotide sequence ID" value="NZ_CP014567.1"/>
</dbReference>
<evidence type="ECO:0000313" key="7">
    <source>
        <dbReference type="Proteomes" id="UP000665944"/>
    </source>
</evidence>
<reference evidence="5 6" key="2">
    <citation type="submission" date="2019-09" db="EMBL/GenBank/DDBJ databases">
        <title>FDA dAtabase for Regulatory Grade micrObial Sequences (FDA-ARGOS): Supporting development and validation of Infectious Disease Dx tests.</title>
        <authorList>
            <person name="Sciortino C."/>
            <person name="Tallon L."/>
            <person name="Sadzewicz L."/>
            <person name="Vavikolanu K."/>
            <person name="Mehta A."/>
            <person name="Aluvathingal J."/>
            <person name="Nadendla S."/>
            <person name="Nandy P."/>
            <person name="Geyer C."/>
            <person name="Yan Y."/>
            <person name="Sichtig H."/>
        </authorList>
    </citation>
    <scope>NUCLEOTIDE SEQUENCE [LARGE SCALE GENOMIC DNA]</scope>
    <source>
        <strain evidence="5 6">FDAARGOS_661</strain>
    </source>
</reference>
<organism evidence="3">
    <name type="scientific">Staphylococcus hominis</name>
    <dbReference type="NCBI Taxonomy" id="1290"/>
    <lineage>
        <taxon>Bacteria</taxon>
        <taxon>Bacillati</taxon>
        <taxon>Bacillota</taxon>
        <taxon>Bacilli</taxon>
        <taxon>Bacillales</taxon>
        <taxon>Staphylococcaceae</taxon>
        <taxon>Staphylococcus</taxon>
    </lineage>
</organism>
<keyword evidence="7" id="KW-1185">Reference proteome</keyword>
<evidence type="ECO:0000313" key="5">
    <source>
        <dbReference type="EMBL" id="QKQ29023.1"/>
    </source>
</evidence>
<reference evidence="4 7" key="3">
    <citation type="submission" date="2022-06" db="EMBL/GenBank/DDBJ databases">
        <title>Staphylococcus hominis ShoR14 genome sequence.</title>
        <authorList>
            <person name="Yeo C.C."/>
            <person name="Chew C.H."/>
            <person name="Che Hamzah A.M."/>
            <person name="Al-Trad E.I."/>
        </authorList>
    </citation>
    <scope>NUCLEOTIDE SEQUENCE [LARGE SCALE GENOMIC DNA]</scope>
    <source>
        <strain evidence="4 7">ShoR14</strain>
    </source>
</reference>
<dbReference type="AlphaFoldDB" id="A0A3S7GY10"/>
<keyword evidence="1" id="KW-1188">Viral release from host cell</keyword>
<sequence>MKSLTLKQKQFADEYIRTGNAYQSAINVGYSEKYAKARSHKMLENVGINQYIDDNLEIIQKESIAEADEIMRYLTRVLRAEEKEEILVYVGDGMQEIQTIQPSAKDRIKAAELLGKRYRMWTEKHEVEITTPIFIDDVPEED</sequence>